<evidence type="ECO:0000313" key="2">
    <source>
        <dbReference type="EMBL" id="NKE64384.1"/>
    </source>
</evidence>
<feature type="transmembrane region" description="Helical" evidence="1">
    <location>
        <begin position="46"/>
        <end position="67"/>
    </location>
</feature>
<protein>
    <submittedName>
        <fullName evidence="2">DUF2784 domain-containing protein</fullName>
    </submittedName>
</protein>
<dbReference type="InterPro" id="IPR021218">
    <property type="entry name" value="DUF2784"/>
</dbReference>
<comment type="caution">
    <text evidence="2">The sequence shown here is derived from an EMBL/GenBank/DDBJ whole genome shotgun (WGS) entry which is preliminary data.</text>
</comment>
<gene>
    <name evidence="2" type="ORF">RAMLITH_01000</name>
</gene>
<feature type="transmembrane region" description="Helical" evidence="1">
    <location>
        <begin position="15"/>
        <end position="34"/>
    </location>
</feature>
<evidence type="ECO:0000256" key="1">
    <source>
        <dbReference type="SAM" id="Phobius"/>
    </source>
</evidence>
<organism evidence="2 3">
    <name type="scientific">Ramlibacter lithotrophicus</name>
    <dbReference type="NCBI Taxonomy" id="2606681"/>
    <lineage>
        <taxon>Bacteria</taxon>
        <taxon>Pseudomonadati</taxon>
        <taxon>Pseudomonadota</taxon>
        <taxon>Betaproteobacteria</taxon>
        <taxon>Burkholderiales</taxon>
        <taxon>Comamonadaceae</taxon>
        <taxon>Ramlibacter</taxon>
    </lineage>
</organism>
<dbReference type="Proteomes" id="UP000521868">
    <property type="component" value="Unassembled WGS sequence"/>
</dbReference>
<dbReference type="AlphaFoldDB" id="A0A7X6DC01"/>
<proteinExistence type="predicted"/>
<sequence>MSTPLAYRLLADAVLALHVAIVVFVAGGLVAVLAGNWRGWGWVDRLWFRASHLAAIGIVVAEAWAGAVCPLTTLETWLRVQAGGGGYGDSFIGHWLQRLLYYDAPPWVFVAAYTAFGVAVLAAWWLFPPRRAGDRRHEAAP</sequence>
<keyword evidence="1" id="KW-0812">Transmembrane</keyword>
<evidence type="ECO:0000313" key="3">
    <source>
        <dbReference type="Proteomes" id="UP000521868"/>
    </source>
</evidence>
<keyword evidence="1" id="KW-1133">Transmembrane helix</keyword>
<reference evidence="2 3" key="1">
    <citation type="journal article" date="2020" name="Nature">
        <title>Bacterial chemolithoautotrophy via manganese oxidation.</title>
        <authorList>
            <person name="Yu H."/>
            <person name="Leadbetter J.R."/>
        </authorList>
    </citation>
    <scope>NUCLEOTIDE SEQUENCE [LARGE SCALE GENOMIC DNA]</scope>
    <source>
        <strain evidence="2 3">RBP-1</strain>
    </source>
</reference>
<feature type="transmembrane region" description="Helical" evidence="1">
    <location>
        <begin position="107"/>
        <end position="127"/>
    </location>
</feature>
<name>A0A7X6DC01_9BURK</name>
<keyword evidence="1" id="KW-0472">Membrane</keyword>
<keyword evidence="3" id="KW-1185">Reference proteome</keyword>
<dbReference type="Pfam" id="PF10861">
    <property type="entry name" value="DUF2784"/>
    <property type="match status" value="1"/>
</dbReference>
<dbReference type="EMBL" id="VTOX01000001">
    <property type="protein sequence ID" value="NKE64384.1"/>
    <property type="molecule type" value="Genomic_DNA"/>
</dbReference>
<accession>A0A7X6DC01</accession>